<evidence type="ECO:0000313" key="3">
    <source>
        <dbReference type="EMBL" id="KAA1115914.1"/>
    </source>
</evidence>
<evidence type="ECO:0000313" key="4">
    <source>
        <dbReference type="Proteomes" id="UP000324748"/>
    </source>
</evidence>
<feature type="region of interest" description="Disordered" evidence="1">
    <location>
        <begin position="1"/>
        <end position="22"/>
    </location>
</feature>
<dbReference type="Proteomes" id="UP000324748">
    <property type="component" value="Unassembled WGS sequence"/>
</dbReference>
<evidence type="ECO:0000256" key="1">
    <source>
        <dbReference type="SAM" id="MobiDB-lite"/>
    </source>
</evidence>
<proteinExistence type="predicted"/>
<name>A0A5B0MDB6_PUCGR</name>
<accession>A0A5B0MDB6</accession>
<comment type="caution">
    <text evidence="2">The sequence shown here is derived from an EMBL/GenBank/DDBJ whole genome shotgun (WGS) entry which is preliminary data.</text>
</comment>
<gene>
    <name evidence="2" type="ORF">PGT21_015044</name>
    <name evidence="3" type="ORF">PGTUg99_020885</name>
</gene>
<dbReference type="EMBL" id="VDEP01000271">
    <property type="protein sequence ID" value="KAA1115914.1"/>
    <property type="molecule type" value="Genomic_DNA"/>
</dbReference>
<dbReference type="AlphaFoldDB" id="A0A5B0MDB6"/>
<organism evidence="2 4">
    <name type="scientific">Puccinia graminis f. sp. tritici</name>
    <dbReference type="NCBI Taxonomy" id="56615"/>
    <lineage>
        <taxon>Eukaryota</taxon>
        <taxon>Fungi</taxon>
        <taxon>Dikarya</taxon>
        <taxon>Basidiomycota</taxon>
        <taxon>Pucciniomycotina</taxon>
        <taxon>Pucciniomycetes</taxon>
        <taxon>Pucciniales</taxon>
        <taxon>Pucciniaceae</taxon>
        <taxon>Puccinia</taxon>
    </lineage>
</organism>
<sequence length="119" mass="13400">MKSRRWPQAQTPYSQPEGLIPIPLSHGPDLTTRADLNLYQNHLAQPTVINEKSGVAKDSTHHSANLIGPQWAGHCHTTGIQRSSCRHHLILGTEMDIRSLRRSKHFAGLMQTEFRESSQ</sequence>
<protein>
    <submittedName>
        <fullName evidence="2">Uncharacterized protein</fullName>
    </submittedName>
</protein>
<dbReference type="Proteomes" id="UP000325313">
    <property type="component" value="Unassembled WGS sequence"/>
</dbReference>
<reference evidence="4 5" key="1">
    <citation type="submission" date="2019-05" db="EMBL/GenBank/DDBJ databases">
        <title>Emergence of the Ug99 lineage of the wheat stem rust pathogen through somatic hybridization.</title>
        <authorList>
            <person name="Li F."/>
            <person name="Upadhyaya N.M."/>
            <person name="Sperschneider J."/>
            <person name="Matny O."/>
            <person name="Nguyen-Phuc H."/>
            <person name="Mago R."/>
            <person name="Raley C."/>
            <person name="Miller M.E."/>
            <person name="Silverstein K.A.T."/>
            <person name="Henningsen E."/>
            <person name="Hirsch C.D."/>
            <person name="Visser B."/>
            <person name="Pretorius Z.A."/>
            <person name="Steffenson B.J."/>
            <person name="Schwessinger B."/>
            <person name="Dodds P.N."/>
            <person name="Figueroa M."/>
        </authorList>
    </citation>
    <scope>NUCLEOTIDE SEQUENCE [LARGE SCALE GENOMIC DNA]</scope>
    <source>
        <strain evidence="2">21-0</strain>
        <strain evidence="3 5">Ug99</strain>
    </source>
</reference>
<keyword evidence="4" id="KW-1185">Reference proteome</keyword>
<dbReference type="EMBL" id="VSWC01000157">
    <property type="protein sequence ID" value="KAA1074662.1"/>
    <property type="molecule type" value="Genomic_DNA"/>
</dbReference>
<evidence type="ECO:0000313" key="2">
    <source>
        <dbReference type="EMBL" id="KAA1074662.1"/>
    </source>
</evidence>
<evidence type="ECO:0000313" key="5">
    <source>
        <dbReference type="Proteomes" id="UP000325313"/>
    </source>
</evidence>